<accession>A0A3G2V2K3</accession>
<evidence type="ECO:0000313" key="3">
    <source>
        <dbReference type="Proteomes" id="UP000280708"/>
    </source>
</evidence>
<name>A0A3G2V2K3_SPHYA</name>
<proteinExistence type="predicted"/>
<sequence length="104" mass="11697">MILSLRVDALAIFYHSAFAGLANIFFFPPLVMLILSFGYINARIGQIDFDETVYPEVDFQQDRDWYGPSGVLREFDPLDPSSGALWIGNPLNPLNGAYINRHSS</sequence>
<dbReference type="AlphaFoldDB" id="A0A3G2V2K3"/>
<dbReference type="Proteomes" id="UP000280708">
    <property type="component" value="Chromosome"/>
</dbReference>
<evidence type="ECO:0000256" key="1">
    <source>
        <dbReference type="SAM" id="Phobius"/>
    </source>
</evidence>
<evidence type="ECO:0000313" key="2">
    <source>
        <dbReference type="EMBL" id="AYO80542.1"/>
    </source>
</evidence>
<keyword evidence="1" id="KW-0812">Transmembrane</keyword>
<protein>
    <submittedName>
        <fullName evidence="2">Uncharacterized protein</fullName>
    </submittedName>
</protein>
<organism evidence="2 3">
    <name type="scientific">Sphingobium yanoikuyae</name>
    <name type="common">Sphingomonas yanoikuyae</name>
    <dbReference type="NCBI Taxonomy" id="13690"/>
    <lineage>
        <taxon>Bacteria</taxon>
        <taxon>Pseudomonadati</taxon>
        <taxon>Pseudomonadota</taxon>
        <taxon>Alphaproteobacteria</taxon>
        <taxon>Sphingomonadales</taxon>
        <taxon>Sphingomonadaceae</taxon>
        <taxon>Sphingobium</taxon>
    </lineage>
</organism>
<gene>
    <name evidence="2" type="ORF">EBF16_10350</name>
</gene>
<feature type="transmembrane region" description="Helical" evidence="1">
    <location>
        <begin position="12"/>
        <end position="35"/>
    </location>
</feature>
<dbReference type="EMBL" id="CP033230">
    <property type="protein sequence ID" value="AYO80542.1"/>
    <property type="molecule type" value="Genomic_DNA"/>
</dbReference>
<keyword evidence="1" id="KW-1133">Transmembrane helix</keyword>
<keyword evidence="1" id="KW-0472">Membrane</keyword>
<reference evidence="2 3" key="1">
    <citation type="submission" date="2018-10" db="EMBL/GenBank/DDBJ databases">
        <title>Characterization and genome analysis of a novel bacterium Sphingobium yanoikuyae SJTF8 capable of degrading PAHs.</title>
        <authorList>
            <person name="Yin C."/>
            <person name="Xiong W."/>
            <person name="Liang R."/>
        </authorList>
    </citation>
    <scope>NUCLEOTIDE SEQUENCE [LARGE SCALE GENOMIC DNA]</scope>
    <source>
        <strain evidence="2 3">SJTF8</strain>
    </source>
</reference>